<keyword evidence="1" id="KW-1133">Transmembrane helix</keyword>
<evidence type="ECO:0000313" key="2">
    <source>
        <dbReference type="EMBL" id="ADQ41515.1"/>
    </source>
</evidence>
<keyword evidence="1" id="KW-0812">Transmembrane</keyword>
<keyword evidence="3" id="KW-1185">Reference proteome</keyword>
<sequence>MYKKKVLVSIISILVLFGAILISIGVKSNQDITNEQEIKKTVIGALKIWEKLVFPSEYTKSPEIKIPAEVIEKKIKEVTDECKKYFSSKSGWLANRLEVYRNAVLAEAYPSSSIRTAEDKINDIKFLEIKINGDTAMVVVDVYEENKAVLSGLDESKIPPAELNKINNIDIYKTTSGKEEDIIKKKKEIEEQIKKLPKKTFLINRDAVIRYYYNLAKENGEWKITSENLDYHPGYKPQN</sequence>
<dbReference type="EMBL" id="CP002326">
    <property type="protein sequence ID" value="ADQ41515.1"/>
    <property type="molecule type" value="Genomic_DNA"/>
</dbReference>
<keyword evidence="1" id="KW-0472">Membrane</keyword>
<evidence type="ECO:0000256" key="1">
    <source>
        <dbReference type="SAM" id="Phobius"/>
    </source>
</evidence>
<dbReference type="AlphaFoldDB" id="E4S581"/>
<dbReference type="RefSeq" id="WP_013433238.1">
    <property type="nucleotide sequence ID" value="NC_014721.1"/>
</dbReference>
<gene>
    <name evidence="2" type="ordered locus">Calkr_2043</name>
</gene>
<proteinExistence type="predicted"/>
<dbReference type="Proteomes" id="UP000009256">
    <property type="component" value="Chromosome"/>
</dbReference>
<dbReference type="OrthoDB" id="1730083at2"/>
<reference key="1">
    <citation type="submission" date="2010-11" db="EMBL/GenBank/DDBJ databases">
        <title>Complete sequence of chromosome of Caldicellulosiruptor kristjanssonii 177R1B.</title>
        <authorList>
            <consortium name="US DOE Joint Genome Institute"/>
            <person name="Lucas S."/>
            <person name="Copeland A."/>
            <person name="Lapidus A."/>
            <person name="Cheng J.-F."/>
            <person name="Bruce D."/>
            <person name="Goodwin L."/>
            <person name="Pitluck S."/>
            <person name="Davenport K."/>
            <person name="Detter J.C."/>
            <person name="Han C."/>
            <person name="Tapia R."/>
            <person name="Land M."/>
            <person name="Hauser L."/>
            <person name="Jeffries C."/>
            <person name="Kyrpides N."/>
            <person name="Ivanova N."/>
            <person name="Mikhailova N."/>
            <person name="Blumer-Schuette S.E."/>
            <person name="Kelly R.M."/>
            <person name="Woyke T."/>
        </authorList>
    </citation>
    <scope>NUCLEOTIDE SEQUENCE</scope>
    <source>
        <strain>177R1B</strain>
    </source>
</reference>
<dbReference type="KEGG" id="cki:Calkr_2043"/>
<organism evidence="2 3">
    <name type="scientific">Caldicellulosiruptor acetigenus (strain ATCC 700853 / DSM 12137 / I77R1B)</name>
    <name type="common">Caldicellulosiruptor kristjanssonii</name>
    <dbReference type="NCBI Taxonomy" id="632335"/>
    <lineage>
        <taxon>Bacteria</taxon>
        <taxon>Bacillati</taxon>
        <taxon>Bacillota</taxon>
        <taxon>Bacillota incertae sedis</taxon>
        <taxon>Caldicellulosiruptorales</taxon>
        <taxon>Caldicellulosiruptoraceae</taxon>
        <taxon>Caldicellulosiruptor</taxon>
    </lineage>
</organism>
<dbReference type="STRING" id="632335.Calkr_2043"/>
<reference evidence="2 3" key="2">
    <citation type="journal article" date="2011" name="J. Bacteriol.">
        <title>Complete genome sequences for the anaerobic, extremely thermophilic plant biomass-degrading bacteria Caldicellulosiruptor hydrothermalis, Caldicellulosiruptor kristjanssonii, Caldicellulosiruptor kronotskyensis, Caldicellulosiruptor owensenis, and Caldicellulosiruptor lactoaceticus.</title>
        <authorList>
            <person name="Blumer-Schuette S.E."/>
            <person name="Ozdemir I."/>
            <person name="Mistry D."/>
            <person name="Lucas S."/>
            <person name="Lapidus A."/>
            <person name="Cheng J.F."/>
            <person name="Goodwin L.A."/>
            <person name="Pitluck S."/>
            <person name="Land M.L."/>
            <person name="Hauser L.J."/>
            <person name="Woyke T."/>
            <person name="Mikhailova N."/>
            <person name="Pati A."/>
            <person name="Kyrpides N.C."/>
            <person name="Ivanova N."/>
            <person name="Detter J.C."/>
            <person name="Walston-Davenport K."/>
            <person name="Han S."/>
            <person name="Adams M.W."/>
            <person name="Kelly R.M."/>
        </authorList>
    </citation>
    <scope>NUCLEOTIDE SEQUENCE [LARGE SCALE GENOMIC DNA]</scope>
    <source>
        <strain evidence="3">ATCC 700853 / DSM 12137 / I77R1B</strain>
    </source>
</reference>
<feature type="transmembrane region" description="Helical" evidence="1">
    <location>
        <begin position="7"/>
        <end position="26"/>
    </location>
</feature>
<name>E4S581_CALA7</name>
<dbReference type="HOGENOM" id="CLU_103661_0_0_9"/>
<evidence type="ECO:0000313" key="3">
    <source>
        <dbReference type="Proteomes" id="UP000009256"/>
    </source>
</evidence>
<protein>
    <submittedName>
        <fullName evidence="2">Uncharacterized protein</fullName>
    </submittedName>
</protein>
<accession>E4S581</accession>